<accession>A0A167UZ78</accession>
<feature type="region of interest" description="Disordered" evidence="1">
    <location>
        <begin position="64"/>
        <end position="109"/>
    </location>
</feature>
<evidence type="ECO:0000313" key="2">
    <source>
        <dbReference type="EMBL" id="KZP04465.1"/>
    </source>
</evidence>
<name>A0A167UZ78_9AGAM</name>
<dbReference type="AlphaFoldDB" id="A0A167UZ78"/>
<feature type="compositionally biased region" description="Basic residues" evidence="1">
    <location>
        <begin position="64"/>
        <end position="74"/>
    </location>
</feature>
<organism evidence="2">
    <name type="scientific">Athelia psychrophila</name>
    <dbReference type="NCBI Taxonomy" id="1759441"/>
    <lineage>
        <taxon>Eukaryota</taxon>
        <taxon>Fungi</taxon>
        <taxon>Dikarya</taxon>
        <taxon>Basidiomycota</taxon>
        <taxon>Agaricomycotina</taxon>
        <taxon>Agaricomycetes</taxon>
        <taxon>Agaricomycetidae</taxon>
        <taxon>Atheliales</taxon>
        <taxon>Atheliaceae</taxon>
        <taxon>Athelia</taxon>
    </lineage>
</organism>
<sequence length="109" mass="12126">MGPFSARRLKATQTRAIIWAQPEPEPAAVRESETQTGRLVPERVYRAWISPGWQAQMPPVCGRPRHVRCGRRSARSSVLQRSQPMPPGNRQDKLHGKALPLSGALQLPA</sequence>
<evidence type="ECO:0000256" key="1">
    <source>
        <dbReference type="SAM" id="MobiDB-lite"/>
    </source>
</evidence>
<protein>
    <submittedName>
        <fullName evidence="2">Uncharacterized protein</fullName>
    </submittedName>
</protein>
<dbReference type="EMBL" id="KV417920">
    <property type="protein sequence ID" value="KZP04465.1"/>
    <property type="molecule type" value="Genomic_DNA"/>
</dbReference>
<reference evidence="2" key="1">
    <citation type="journal article" date="2016" name="Mol. Biol. Evol.">
        <title>Comparative Genomics of Early-Diverging Mushroom-Forming Fungi Provides Insights into the Origins of Lignocellulose Decay Capabilities.</title>
        <authorList>
            <person name="Nagy L.G."/>
            <person name="Riley R."/>
            <person name="Tritt A."/>
            <person name="Adam C."/>
            <person name="Daum C."/>
            <person name="Floudas D."/>
            <person name="Sun H."/>
            <person name="Yadav J.S."/>
            <person name="Pangilinan J."/>
            <person name="Larsson K.H."/>
            <person name="Matsuura K."/>
            <person name="Barry K."/>
            <person name="Labutti K."/>
            <person name="Kuo R."/>
            <person name="Ohm R.A."/>
            <person name="Bhattacharya S.S."/>
            <person name="Shirouzu T."/>
            <person name="Yoshinaga Y."/>
            <person name="Martin F.M."/>
            <person name="Grigoriev I.V."/>
            <person name="Hibbett D.S."/>
        </authorList>
    </citation>
    <scope>NUCLEOTIDE SEQUENCE [LARGE SCALE GENOMIC DNA]</scope>
    <source>
        <strain evidence="2">CBS 109695</strain>
    </source>
</reference>
<proteinExistence type="predicted"/>
<gene>
    <name evidence="2" type="ORF">FIBSPDRAFT_940971</name>
</gene>